<evidence type="ECO:0000313" key="3">
    <source>
        <dbReference type="EMBL" id="CAB4798478.1"/>
    </source>
</evidence>
<evidence type="ECO:0000259" key="2">
    <source>
        <dbReference type="Pfam" id="PF00437"/>
    </source>
</evidence>
<dbReference type="CDD" id="cd01130">
    <property type="entry name" value="VirB11-like_ATPase"/>
    <property type="match status" value="1"/>
</dbReference>
<dbReference type="AlphaFoldDB" id="A0A6J6XTH4"/>
<dbReference type="InterPro" id="IPR027417">
    <property type="entry name" value="P-loop_NTPase"/>
</dbReference>
<comment type="similarity">
    <text evidence="1">Belongs to the GSP E family.</text>
</comment>
<name>A0A6J6XTH4_9ZZZZ</name>
<dbReference type="PANTHER" id="PTHR30486">
    <property type="entry name" value="TWITCHING MOTILITY PROTEIN PILT"/>
    <property type="match status" value="1"/>
</dbReference>
<dbReference type="InterPro" id="IPR050921">
    <property type="entry name" value="T4SS_GSP_E_ATPase"/>
</dbReference>
<dbReference type="GO" id="GO:0016887">
    <property type="term" value="F:ATP hydrolysis activity"/>
    <property type="evidence" value="ECO:0007669"/>
    <property type="project" value="InterPro"/>
</dbReference>
<dbReference type="Pfam" id="PF00437">
    <property type="entry name" value="T2SSE"/>
    <property type="match status" value="1"/>
</dbReference>
<evidence type="ECO:0000256" key="1">
    <source>
        <dbReference type="ARBA" id="ARBA00006611"/>
    </source>
</evidence>
<gene>
    <name evidence="3" type="ORF">UFOPK3001_00798</name>
</gene>
<proteinExistence type="inferred from homology"/>
<dbReference type="SUPFAM" id="SSF52540">
    <property type="entry name" value="P-loop containing nucleoside triphosphate hydrolases"/>
    <property type="match status" value="1"/>
</dbReference>
<dbReference type="InterPro" id="IPR001482">
    <property type="entry name" value="T2SS/T4SS_dom"/>
</dbReference>
<organism evidence="3">
    <name type="scientific">freshwater metagenome</name>
    <dbReference type="NCBI Taxonomy" id="449393"/>
    <lineage>
        <taxon>unclassified sequences</taxon>
        <taxon>metagenomes</taxon>
        <taxon>ecological metagenomes</taxon>
    </lineage>
</organism>
<dbReference type="EMBL" id="CAFAAJ010000039">
    <property type="protein sequence ID" value="CAB4798478.1"/>
    <property type="molecule type" value="Genomic_DNA"/>
</dbReference>
<dbReference type="PANTHER" id="PTHR30486:SF6">
    <property type="entry name" value="TYPE IV PILUS RETRACTATION ATPASE PILT"/>
    <property type="match status" value="1"/>
</dbReference>
<dbReference type="Gene3D" id="3.40.50.300">
    <property type="entry name" value="P-loop containing nucleotide triphosphate hydrolases"/>
    <property type="match status" value="1"/>
</dbReference>
<dbReference type="Gene3D" id="3.30.450.380">
    <property type="match status" value="1"/>
</dbReference>
<protein>
    <submittedName>
        <fullName evidence="3">Unannotated protein</fullName>
    </submittedName>
</protein>
<accession>A0A6J6XTH4</accession>
<sequence>MDLLEQRSLVTAVCEHVREHLDLPNVLDNRTGRRQLADYVHVCLNRLAPLLDHRSREWVHRRAMAELEGLGVLGLYLEDPTVTEVAVNDGGEVWVDRDGRMGHVDTLGPGELELLIERILAPLGLRFDLTSPIVSARLANGQRMCAVLAPLAVNGTCLSIRRFALQHVVIDAFTTAAVAQLMHHLVARRCNIVVSGATSTGKTTFLNALTGSVAHHERLITIEDTAELNLLAPHVVRLESRPATPDGVEAVSVRQLLHAALRLRPDRLVIGEVRGPEAYDMVQALNTGHDGSLSTVHANSPGDALRRIASLAALGAPGQSPESLEEQVRSSIDVIVHLTRLADGSRAVSTVEEVGAPTSERWSTVLLAADGKVVGTPTRLREPAAGAER</sequence>
<reference evidence="3" key="1">
    <citation type="submission" date="2020-05" db="EMBL/GenBank/DDBJ databases">
        <authorList>
            <person name="Chiriac C."/>
            <person name="Salcher M."/>
            <person name="Ghai R."/>
            <person name="Kavagutti S V."/>
        </authorList>
    </citation>
    <scope>NUCLEOTIDE SEQUENCE</scope>
</reference>
<feature type="domain" description="Bacterial type II secretion system protein E" evidence="2">
    <location>
        <begin position="76"/>
        <end position="349"/>
    </location>
</feature>